<proteinExistence type="predicted"/>
<reference evidence="2" key="1">
    <citation type="journal article" date="2015" name="BMC Genomics">
        <title>Comparative genomics of Fructobacillus spp. and Leuconostoc spp. reveals niche-specific evolution of Fructobacillus spp.</title>
        <authorList>
            <person name="Endo A."/>
            <person name="Tanizawa Y."/>
            <person name="Tanaka N."/>
            <person name="Maeno S."/>
            <person name="Kumar H."/>
            <person name="Shiwa Y."/>
            <person name="Okada S."/>
            <person name="Yoshikawa H."/>
            <person name="Dicks L."/>
            <person name="Nakagawa J."/>
            <person name="Arita M."/>
        </authorList>
    </citation>
    <scope>NUCLEOTIDE SEQUENCE [LARGE SCALE GENOMIC DNA]</scope>
    <source>
        <strain evidence="2">F214-1</strain>
    </source>
</reference>
<dbReference type="PANTHER" id="PTHR40254:SF1">
    <property type="entry name" value="BLR0577 PROTEIN"/>
    <property type="match status" value="1"/>
</dbReference>
<dbReference type="SUPFAM" id="SSF51905">
    <property type="entry name" value="FAD/NAD(P)-binding domain"/>
    <property type="match status" value="1"/>
</dbReference>
<dbReference type="AlphaFoldDB" id="A0A3F3HAK2"/>
<dbReference type="Pfam" id="PF13454">
    <property type="entry name" value="NAD_binding_9"/>
    <property type="match status" value="1"/>
</dbReference>
<accession>A0A3F3HAK2</accession>
<evidence type="ECO:0000313" key="2">
    <source>
        <dbReference type="EMBL" id="GAP04658.1"/>
    </source>
</evidence>
<organism evidence="2">
    <name type="scientific">Fructobacillus tropaeoli</name>
    <dbReference type="NCBI Taxonomy" id="709323"/>
    <lineage>
        <taxon>Bacteria</taxon>
        <taxon>Bacillati</taxon>
        <taxon>Bacillota</taxon>
        <taxon>Bacilli</taxon>
        <taxon>Lactobacillales</taxon>
        <taxon>Lactobacillaceae</taxon>
        <taxon>Fructobacillus</taxon>
    </lineage>
</organism>
<dbReference type="InterPro" id="IPR038732">
    <property type="entry name" value="HpyO/CreE_NAD-binding"/>
</dbReference>
<protein>
    <recommendedName>
        <fullName evidence="1">FAD-dependent urate hydroxylase HpyO/Asp monooxygenase CreE-like FAD/NAD(P)-binding domain-containing protein</fullName>
    </recommendedName>
</protein>
<sequence>MQIALIGAGPRNLAILDRLIQKADSNQALTINIFDPYPVGGRVWNPFFENNQTYLMNTNPNQVTLFNDYDIGQRRGEDLTPNLLTWAQSYALPFLKQHHEYPMAYREEVLSLTSMTAYASRGLMGVYAAWFFEEILNNCPSNLSVRFHQVAVKSLLEANPGFNITTTDYNHFFADKVVLALGHLDAELSEKKKDLEKFAKEKGFHYYPASHPAENDFSSLNENDTVLVQGLGLSFFDDLLSLTAGKGGFFLTKKDGSLVYHPSGHEPHLIIGSGSGLPPRAHGLNQKGANELYQPRFFTLERMQRIAKDCGGHLPYNTFRHVLDQEMTYKYLTNQVNLLDKLSDTEREEILDFLENPKNWQHVNEKFHLKLDVHISWEKEATPSRDVTSLSAFRKFFVQHLKEDIDSAALGNDKSPLTGAYDILRDVRGTVRTLYNDRLFDEDDYQKLLTDFKLFDTQLSVGPPLIRTRQLLALIKAKQVTIAGPNFSVAHDQQFFTATDRFDEHYQGTALIEARLGRPDFRTAKSPLLKSLRQHGLIVGDNRIINQDGTAPLANTIKVDLKTFTVYNKENQLIPNLFVTGVPLEGQSWFTTVIPRPHVQTIAFTEAATVVNQILNQ</sequence>
<dbReference type="InterPro" id="IPR052189">
    <property type="entry name" value="L-asp_N-monooxygenase_NS-form"/>
</dbReference>
<dbReference type="PANTHER" id="PTHR40254">
    <property type="entry name" value="BLR0577 PROTEIN"/>
    <property type="match status" value="1"/>
</dbReference>
<evidence type="ECO:0000259" key="1">
    <source>
        <dbReference type="Pfam" id="PF13454"/>
    </source>
</evidence>
<dbReference type="Proteomes" id="UP000064514">
    <property type="component" value="Unassembled WGS sequence"/>
</dbReference>
<dbReference type="InterPro" id="IPR036188">
    <property type="entry name" value="FAD/NAD-bd_sf"/>
</dbReference>
<name>A0A3F3HAK2_9LACO</name>
<dbReference type="STRING" id="709323.GCA_001047135_01218"/>
<dbReference type="EMBL" id="DF968084">
    <property type="protein sequence ID" value="GAP04658.1"/>
    <property type="molecule type" value="Genomic_DNA"/>
</dbReference>
<feature type="domain" description="FAD-dependent urate hydroxylase HpyO/Asp monooxygenase CreE-like FAD/NAD(P)-binding" evidence="1">
    <location>
        <begin position="4"/>
        <end position="183"/>
    </location>
</feature>
<dbReference type="RefSeq" id="WP_059394025.1">
    <property type="nucleotide sequence ID" value="NZ_BOJU01000003.1"/>
</dbReference>
<gene>
    <name evidence="2" type="ORF">FTRO_0070190</name>
</gene>